<evidence type="ECO:0000313" key="2">
    <source>
        <dbReference type="Proteomes" id="UP000271472"/>
    </source>
</evidence>
<evidence type="ECO:0008006" key="3">
    <source>
        <dbReference type="Google" id="ProtNLM"/>
    </source>
</evidence>
<gene>
    <name evidence="1" type="ORF">DMP05_03635</name>
</gene>
<comment type="caution">
    <text evidence="1">The sequence shown here is derived from an EMBL/GenBank/DDBJ whole genome shotgun (WGS) entry which is preliminary data.</text>
</comment>
<dbReference type="EMBL" id="QIBZ01000005">
    <property type="protein sequence ID" value="RNM35784.1"/>
    <property type="molecule type" value="Genomic_DNA"/>
</dbReference>
<dbReference type="AlphaFoldDB" id="A0A3N0IFF8"/>
<proteinExistence type="predicted"/>
<reference evidence="2" key="1">
    <citation type="submission" date="2018-05" db="EMBL/GenBank/DDBJ databases">
        <title>Genome Sequencing of selected type strains of the family Eggerthellaceae.</title>
        <authorList>
            <person name="Danylec N."/>
            <person name="Stoll D.A."/>
            <person name="Doetsch A."/>
            <person name="Huch M."/>
        </authorList>
    </citation>
    <scope>NUCLEOTIDE SEQUENCE [LARGE SCALE GENOMIC DNA]</scope>
    <source>
        <strain evidence="2">DSM 22006</strain>
    </source>
</reference>
<keyword evidence="2" id="KW-1185">Reference proteome</keyword>
<evidence type="ECO:0000313" key="1">
    <source>
        <dbReference type="EMBL" id="RNM35784.1"/>
    </source>
</evidence>
<protein>
    <recommendedName>
        <fullName evidence="3">HTH cro/C1-type domain-containing protein</fullName>
    </recommendedName>
</protein>
<accession>A0A3N0IFF8</accession>
<dbReference type="Proteomes" id="UP000271472">
    <property type="component" value="Unassembled WGS sequence"/>
</dbReference>
<organism evidence="1 2">
    <name type="scientific">Slackia isoflavoniconvertens</name>
    <dbReference type="NCBI Taxonomy" id="572010"/>
    <lineage>
        <taxon>Bacteria</taxon>
        <taxon>Bacillati</taxon>
        <taxon>Actinomycetota</taxon>
        <taxon>Coriobacteriia</taxon>
        <taxon>Eggerthellales</taxon>
        <taxon>Eggerthellaceae</taxon>
        <taxon>Slackia</taxon>
    </lineage>
</organism>
<sequence length="71" mass="7968">MGMKSWMQQAREAAGLTTIECAKALLLSEKEYLIRENNPGMLTIDELVALSFELNDESRRIIVEGVRSAIL</sequence>
<name>A0A3N0IFF8_9ACTN</name>